<feature type="transmembrane region" description="Helical" evidence="2">
    <location>
        <begin position="39"/>
        <end position="63"/>
    </location>
</feature>
<evidence type="ECO:0000313" key="6">
    <source>
        <dbReference type="EMBL" id="CAB4853549.1"/>
    </source>
</evidence>
<accession>A0A6J6Y065</accession>
<dbReference type="EMBL" id="CAFBIY010000279">
    <property type="protein sequence ID" value="CAB4853549.1"/>
    <property type="molecule type" value="Genomic_DNA"/>
</dbReference>
<reference evidence="5" key="1">
    <citation type="submission" date="2020-05" db="EMBL/GenBank/DDBJ databases">
        <authorList>
            <person name="Chiriac C."/>
            <person name="Salcher M."/>
            <person name="Ghai R."/>
            <person name="Kavagutti S V."/>
        </authorList>
    </citation>
    <scope>NUCLEOTIDE SEQUENCE</scope>
</reference>
<keyword evidence="2" id="KW-0812">Transmembrane</keyword>
<keyword evidence="2" id="KW-1133">Transmembrane helix</keyword>
<evidence type="ECO:0000256" key="1">
    <source>
        <dbReference type="SAM" id="MobiDB-lite"/>
    </source>
</evidence>
<organism evidence="5">
    <name type="scientific">freshwater metagenome</name>
    <dbReference type="NCBI Taxonomy" id="449393"/>
    <lineage>
        <taxon>unclassified sequences</taxon>
        <taxon>metagenomes</taxon>
        <taxon>ecological metagenomes</taxon>
    </lineage>
</organism>
<sequence>MAWDSARPVLWKRFAKEGVVFAVGMTAIMYLLAGQRDPGSYIGVLLGAFMYVGVVGAMAKFGYVRKTFAQLRTETAARPPRQVGRTAAAPSTRARPRPTSRTGGVSKGKRR</sequence>
<feature type="region of interest" description="Disordered" evidence="1">
    <location>
        <begin position="74"/>
        <end position="111"/>
    </location>
</feature>
<dbReference type="EMBL" id="CAFBOL010000004">
    <property type="protein sequence ID" value="CAB4972697.1"/>
    <property type="molecule type" value="Genomic_DNA"/>
</dbReference>
<evidence type="ECO:0000313" key="4">
    <source>
        <dbReference type="EMBL" id="CAB4733225.1"/>
    </source>
</evidence>
<evidence type="ECO:0000313" key="5">
    <source>
        <dbReference type="EMBL" id="CAB4802820.1"/>
    </source>
</evidence>
<keyword evidence="2" id="KW-0472">Membrane</keyword>
<dbReference type="EMBL" id="CAEZYF010000015">
    <property type="protein sequence ID" value="CAB4733225.1"/>
    <property type="molecule type" value="Genomic_DNA"/>
</dbReference>
<dbReference type="EMBL" id="CAESGF010000012">
    <property type="protein sequence ID" value="CAB4364330.1"/>
    <property type="molecule type" value="Genomic_DNA"/>
</dbReference>
<gene>
    <name evidence="4" type="ORF">UFOPK2656_02281</name>
    <name evidence="5" type="ORF">UFOPK3099_00219</name>
    <name evidence="6" type="ORF">UFOPK3267_03081</name>
    <name evidence="7" type="ORF">UFOPK3651_02774</name>
    <name evidence="8" type="ORF">UFOPK3931_00259</name>
    <name evidence="3" type="ORF">UFOPK4189_02093</name>
</gene>
<evidence type="ECO:0000256" key="2">
    <source>
        <dbReference type="SAM" id="Phobius"/>
    </source>
</evidence>
<feature type="transmembrane region" description="Helical" evidence="2">
    <location>
        <begin position="14"/>
        <end position="33"/>
    </location>
</feature>
<protein>
    <submittedName>
        <fullName evidence="5">Unannotated protein</fullName>
    </submittedName>
</protein>
<feature type="compositionally biased region" description="Low complexity" evidence="1">
    <location>
        <begin position="85"/>
        <end position="102"/>
    </location>
</feature>
<evidence type="ECO:0000313" key="3">
    <source>
        <dbReference type="EMBL" id="CAB4364330.1"/>
    </source>
</evidence>
<evidence type="ECO:0000313" key="7">
    <source>
        <dbReference type="EMBL" id="CAB4949941.1"/>
    </source>
</evidence>
<proteinExistence type="predicted"/>
<dbReference type="AlphaFoldDB" id="A0A6J6Y065"/>
<name>A0A6J6Y065_9ZZZZ</name>
<evidence type="ECO:0000313" key="8">
    <source>
        <dbReference type="EMBL" id="CAB4972697.1"/>
    </source>
</evidence>
<dbReference type="EMBL" id="CAFBMT010000021">
    <property type="protein sequence ID" value="CAB4949941.1"/>
    <property type="molecule type" value="Genomic_DNA"/>
</dbReference>
<dbReference type="EMBL" id="CAFAAV010000009">
    <property type="protein sequence ID" value="CAB4802820.1"/>
    <property type="molecule type" value="Genomic_DNA"/>
</dbReference>